<dbReference type="InterPro" id="IPR036034">
    <property type="entry name" value="PDZ_sf"/>
</dbReference>
<feature type="compositionally biased region" description="Low complexity" evidence="1">
    <location>
        <begin position="808"/>
        <end position="819"/>
    </location>
</feature>
<dbReference type="InterPro" id="IPR027417">
    <property type="entry name" value="P-loop_NTPase"/>
</dbReference>
<feature type="region of interest" description="Disordered" evidence="1">
    <location>
        <begin position="722"/>
        <end position="1153"/>
    </location>
</feature>
<feature type="compositionally biased region" description="Low complexity" evidence="1">
    <location>
        <begin position="247"/>
        <end position="257"/>
    </location>
</feature>
<feature type="compositionally biased region" description="Polar residues" evidence="1">
    <location>
        <begin position="1909"/>
        <end position="1935"/>
    </location>
</feature>
<dbReference type="CDD" id="cd11859">
    <property type="entry name" value="SH3_ZO"/>
    <property type="match status" value="1"/>
</dbReference>
<evidence type="ECO:0000313" key="5">
    <source>
        <dbReference type="Proteomes" id="UP000324832"/>
    </source>
</evidence>
<dbReference type="GO" id="GO:0098609">
    <property type="term" value="P:cell-cell adhesion"/>
    <property type="evidence" value="ECO:0007669"/>
    <property type="project" value="TreeGrafter"/>
</dbReference>
<dbReference type="SUPFAM" id="SSF50156">
    <property type="entry name" value="PDZ domain-like"/>
    <property type="match status" value="3"/>
</dbReference>
<feature type="compositionally biased region" description="Basic and acidic residues" evidence="1">
    <location>
        <begin position="982"/>
        <end position="993"/>
    </location>
</feature>
<feature type="compositionally biased region" description="Polar residues" evidence="1">
    <location>
        <begin position="1031"/>
        <end position="1050"/>
    </location>
</feature>
<dbReference type="Pfam" id="PF00791">
    <property type="entry name" value="ZU5"/>
    <property type="match status" value="1"/>
</dbReference>
<feature type="compositionally biased region" description="Basic and acidic residues" evidence="1">
    <location>
        <begin position="1526"/>
        <end position="1535"/>
    </location>
</feature>
<dbReference type="EMBL" id="FZQP02000482">
    <property type="protein sequence ID" value="VVC89240.1"/>
    <property type="molecule type" value="Genomic_DNA"/>
</dbReference>
<feature type="compositionally biased region" description="Polar residues" evidence="1">
    <location>
        <begin position="1505"/>
        <end position="1523"/>
    </location>
</feature>
<protein>
    <recommendedName>
        <fullName evidence="6">Tight junction protein ZO-1-like</fullName>
    </recommendedName>
</protein>
<dbReference type="SMART" id="SM00072">
    <property type="entry name" value="GuKc"/>
    <property type="match status" value="1"/>
</dbReference>
<dbReference type="Gene3D" id="3.40.50.300">
    <property type="entry name" value="P-loop containing nucleotide triphosphate hydrolases"/>
    <property type="match status" value="1"/>
</dbReference>
<feature type="compositionally biased region" description="Polar residues" evidence="1">
    <location>
        <begin position="777"/>
        <end position="807"/>
    </location>
</feature>
<dbReference type="GO" id="GO:0005886">
    <property type="term" value="C:plasma membrane"/>
    <property type="evidence" value="ECO:0007669"/>
    <property type="project" value="TreeGrafter"/>
</dbReference>
<dbReference type="GO" id="GO:0045216">
    <property type="term" value="P:cell-cell junction organization"/>
    <property type="evidence" value="ECO:0007669"/>
    <property type="project" value="TreeGrafter"/>
</dbReference>
<name>A0A5E4PTC6_9NEOP</name>
<feature type="compositionally biased region" description="Polar residues" evidence="1">
    <location>
        <begin position="972"/>
        <end position="981"/>
    </location>
</feature>
<feature type="region of interest" description="Disordered" evidence="1">
    <location>
        <begin position="1904"/>
        <end position="1958"/>
    </location>
</feature>
<dbReference type="GO" id="GO:0005923">
    <property type="term" value="C:bicellular tight junction"/>
    <property type="evidence" value="ECO:0007669"/>
    <property type="project" value="TreeGrafter"/>
</dbReference>
<dbReference type="Gene3D" id="2.60.220.30">
    <property type="match status" value="1"/>
</dbReference>
<dbReference type="FunFam" id="2.30.42.10:FF:000029">
    <property type="entry name" value="tight junction protein ZO-1 isoform X1"/>
    <property type="match status" value="1"/>
</dbReference>
<dbReference type="InterPro" id="IPR001478">
    <property type="entry name" value="PDZ"/>
</dbReference>
<feature type="compositionally biased region" description="Polar residues" evidence="1">
    <location>
        <begin position="932"/>
        <end position="944"/>
    </location>
</feature>
<feature type="compositionally biased region" description="Polar residues" evidence="1">
    <location>
        <begin position="890"/>
        <end position="909"/>
    </location>
</feature>
<dbReference type="InterPro" id="IPR000906">
    <property type="entry name" value="ZU5_dom"/>
</dbReference>
<dbReference type="Pfam" id="PF00595">
    <property type="entry name" value="PDZ"/>
    <property type="match status" value="2"/>
</dbReference>
<dbReference type="InterPro" id="IPR008145">
    <property type="entry name" value="GK/Ca_channel_bsu"/>
</dbReference>
<evidence type="ECO:0000259" key="3">
    <source>
        <dbReference type="PROSITE" id="PS50106"/>
    </source>
</evidence>
<keyword evidence="5" id="KW-1185">Reference proteome</keyword>
<dbReference type="PROSITE" id="PS50052">
    <property type="entry name" value="GUANYLATE_KINASE_2"/>
    <property type="match status" value="1"/>
</dbReference>
<evidence type="ECO:0000313" key="4">
    <source>
        <dbReference type="EMBL" id="VVC89240.1"/>
    </source>
</evidence>
<gene>
    <name evidence="4" type="ORF">LSINAPIS_LOCUS2416</name>
</gene>
<dbReference type="GO" id="GO:0150105">
    <property type="term" value="P:protein localization to cell-cell junction"/>
    <property type="evidence" value="ECO:0007669"/>
    <property type="project" value="TreeGrafter"/>
</dbReference>
<feature type="domain" description="PDZ" evidence="3">
    <location>
        <begin position="134"/>
        <end position="216"/>
    </location>
</feature>
<evidence type="ECO:0008006" key="6">
    <source>
        <dbReference type="Google" id="ProtNLM"/>
    </source>
</evidence>
<accession>A0A5E4PTC6</accession>
<evidence type="ECO:0000256" key="1">
    <source>
        <dbReference type="SAM" id="MobiDB-lite"/>
    </source>
</evidence>
<feature type="region of interest" description="Disordered" evidence="1">
    <location>
        <begin position="1194"/>
        <end position="1220"/>
    </location>
</feature>
<feature type="domain" description="Guanylate kinase-like" evidence="2">
    <location>
        <begin position="587"/>
        <end position="689"/>
    </location>
</feature>
<dbReference type="CDD" id="cd06729">
    <property type="entry name" value="PDZ3_ZO1-like_domain"/>
    <property type="match status" value="1"/>
</dbReference>
<feature type="region of interest" description="Disordered" evidence="1">
    <location>
        <begin position="2005"/>
        <end position="2024"/>
    </location>
</feature>
<dbReference type="PROSITE" id="PS50106">
    <property type="entry name" value="PDZ"/>
    <property type="match status" value="3"/>
</dbReference>
<dbReference type="Gene3D" id="2.30.30.40">
    <property type="entry name" value="SH3 Domains"/>
    <property type="match status" value="1"/>
</dbReference>
<dbReference type="SMART" id="SM00228">
    <property type="entry name" value="PDZ"/>
    <property type="match status" value="3"/>
</dbReference>
<feature type="domain" description="PDZ" evidence="3">
    <location>
        <begin position="322"/>
        <end position="395"/>
    </location>
</feature>
<feature type="compositionally biased region" description="Polar residues" evidence="1">
    <location>
        <begin position="745"/>
        <end position="757"/>
    </location>
</feature>
<feature type="domain" description="PDZ" evidence="3">
    <location>
        <begin position="35"/>
        <end position="122"/>
    </location>
</feature>
<dbReference type="SUPFAM" id="SSF50044">
    <property type="entry name" value="SH3-domain"/>
    <property type="match status" value="1"/>
</dbReference>
<feature type="compositionally biased region" description="Basic and acidic residues" evidence="1">
    <location>
        <begin position="269"/>
        <end position="292"/>
    </location>
</feature>
<feature type="compositionally biased region" description="Pro residues" evidence="1">
    <location>
        <begin position="1100"/>
        <end position="1112"/>
    </location>
</feature>
<dbReference type="FunFam" id="2.30.42.10:FF:000138">
    <property type="entry name" value="Uncharacterized protein, isoform C"/>
    <property type="match status" value="1"/>
</dbReference>
<dbReference type="InterPro" id="IPR008144">
    <property type="entry name" value="Guanylate_kin-like_dom"/>
</dbReference>
<dbReference type="PANTHER" id="PTHR13865:SF28">
    <property type="entry name" value="POLYCHAETOID, ISOFORM O"/>
    <property type="match status" value="1"/>
</dbReference>
<sequence>MDSLASDNGLVINNMNHVRTDSQTAERNSGWETHRVRLNRVSGYGFGIAVSGGRDNPHFASGDPSIAVSDVLRGGPAEDKLQVNDRIVSVNGVPLENVEYARAVQVLRESGAAVSLVVKRRAAAPPPTAPTTIKLALTRNGKKEDFGLVLGCKIYVKELTMRAREQLNQAGQGLCEGDIISRINNTAVTDAMTLKEAKKLIESCKDRLNLVITRELIREETVSNGNYQNNYSSLEATPLNSFPNNGSESLSSPYSSSGQNLYVAAPVRGSERRGNHEHEPPRPPPPRNDDYYSSRRQLYEEDGMTNQRNKPLSEPRLISFQKEGSVGLRLCGGNRSGVFVSGVQPGSPAALQGLQPADKILKVNDMEMKGVTREEAVLFLLSLQERIDLIVQHSPEEYNGVASGQMPGDSFHVKTHFHYTEPTDGEMSFRCGDVFHVVDTLHNGTVGAWQVFRIGRNNQEVQKGTIPNKARAEELATAQFNATKKEMSGNDVKHNFFRRRRSTHRRSKSLGKEHWDEVVLSDSISKFPAYERVVLKQPGFIRPVIILGAVADIARERLLNENPDKFASPKMDNTLEDSKNKSSGIIRLSSIRNIMERGKHALLDITPNAVDRLNYAQFYPIVIFMKADNKHIIKSLRAGLPKSAHKSSKKLLEQCQQMERVWGHVFTHTITLSEANQGAWFSKLCDLVHRTQQQQLWVSETKRPEPLSDDFLFSMSSSTENRLSYASSPESDLEVSPPPAPRLVKSSSDPSIATTQDNMDRDEDINHMNDTVPPPYTQNAYDSKYGFSSNTNGQANNVGHNQHMSPASSEVPPYQSQSPPQSPLYGTVPELPPRSAQGGANIPGVTSRPAGGVLLPAPPPGRPSHSLRHNPSSRPSAQERLFGGKETSNEDSTYTARPTSMVIQPTLGQDSLDRSRHNNTSSYDGTPYDYGGNNQTASMNSNRLPPNAPDDLKVAPPSIKMEGPPPGVTSHPHMQSPQRNSNSHEHNSLDYRPPDNNYSRVPGQDNYRGGRPALPNGPTMGPVHARGPSLPNVTANDHNKYSGRTNSASTADYGRSGAPPYKPVPPPKPKHYRPPPPEAIRNGNMEPNSMGANMMGSPRGPGPGAPGVPGPPHYSHSHSMSQPAHPTHPMHGHPHNYQQGIYGGGAPGVPPYSGPPQHHRAINLPHNPHLIDLAGSREQRGSAFELYRKPQHMHNLSSSDAMNSSVERDETFSPKTKKKLSKKPSFIKNAVLDLFRSKKTRKVSRQKSLCESDLQQRHGNEMSMLRREKSDLSDLSIHMRNTQIRNQMLQRSNSSCDNPILKPILKRQSSFYEDKNGICTVSDFETKPTVKTLRRQNSMCEIETEPKVTPLLRRQNSLIEYNRRGIYGKTPSFNMITKIDPLYQRQQHNKHEPFYPTQPLPPEPVYQSKEHIIYDPIPKPKRTYSSLYDTSSENPYASKYEVNNQSYENPYGNRETVAMPLIDPPYVTKSECLRESPYVTRAEIENPYSTRQDAQRKSEPIYNESPYSSKEQMLRQRMNTESPYATKEELLRQRFSESPYSSRGEMLKQRTDYALTKEPIYGRRTYEPPSNTSWPESTYAIRPDRRLQTPVNFPGRISPMSKCISEPPYISRSEMMGRIGQAESPYGTRSEVKSSCSDSNYGTRNDLFDISPPIRPASAECTYVSKQEILTQKAAFLANKESTYTTKLEEKLEIIKQRNQAKKEKIYQTRLEANECDAIKACEPLYVSKRELKDTVIYESSQENKDSVPLITSITANNSARSSPYELGDANHLSRREPIYQTKIEVVNGDVEKFQEIDFSKLRLTESKTDSEKEKSKNLETVILKGEAIYAPRLHGKSDHISNALKITASPVPYESSTSMETQYASECSMNFENKPQSTPYASQDLQDRVTKSIRTVTFCEKIVEKSPESSQDTSENASNSRNDTTVVSNENTVVRSGETDDSTATSDLVEPDAPHTTWGIFDSEGGVLEDRHWGVSLIIPPKAIAPGIKQKIYFTVSDPRLSQRVGGPPIDMDNVTATQYTRT</sequence>
<feature type="region of interest" description="Disordered" evidence="1">
    <location>
        <begin position="1484"/>
        <end position="1545"/>
    </location>
</feature>
<dbReference type="PANTHER" id="PTHR13865">
    <property type="entry name" value="TIGHT JUNCTION PROTEIN"/>
    <property type="match status" value="1"/>
</dbReference>
<dbReference type="CDD" id="cd06728">
    <property type="entry name" value="PDZ2_ZO1-like_ds"/>
    <property type="match status" value="1"/>
</dbReference>
<feature type="compositionally biased region" description="Polar residues" evidence="1">
    <location>
        <begin position="1194"/>
        <end position="1205"/>
    </location>
</feature>
<feature type="region of interest" description="Disordered" evidence="1">
    <location>
        <begin position="238"/>
        <end position="292"/>
    </location>
</feature>
<reference evidence="4 5" key="1">
    <citation type="submission" date="2017-07" db="EMBL/GenBank/DDBJ databases">
        <authorList>
            <person name="Talla V."/>
            <person name="Backstrom N."/>
        </authorList>
    </citation>
    <scope>NUCLEOTIDE SEQUENCE [LARGE SCALE GENOMIC DNA]</scope>
</reference>
<proteinExistence type="predicted"/>
<dbReference type="CDD" id="cd06727">
    <property type="entry name" value="PDZ1_ZO1-like"/>
    <property type="match status" value="1"/>
</dbReference>
<dbReference type="Gene3D" id="2.30.42.10">
    <property type="match status" value="3"/>
</dbReference>
<dbReference type="Pfam" id="PF00625">
    <property type="entry name" value="Guanylate_kin"/>
    <property type="match status" value="1"/>
</dbReference>
<evidence type="ECO:0000259" key="2">
    <source>
        <dbReference type="PROSITE" id="PS50052"/>
    </source>
</evidence>
<dbReference type="Proteomes" id="UP000324832">
    <property type="component" value="Unassembled WGS sequence"/>
</dbReference>
<dbReference type="InterPro" id="IPR036028">
    <property type="entry name" value="SH3-like_dom_sf"/>
</dbReference>
<dbReference type="SUPFAM" id="SSF52540">
    <property type="entry name" value="P-loop containing nucleoside triphosphate hydrolases"/>
    <property type="match status" value="1"/>
</dbReference>
<organism evidence="4 5">
    <name type="scientific">Leptidea sinapis</name>
    <dbReference type="NCBI Taxonomy" id="189913"/>
    <lineage>
        <taxon>Eukaryota</taxon>
        <taxon>Metazoa</taxon>
        <taxon>Ecdysozoa</taxon>
        <taxon>Arthropoda</taxon>
        <taxon>Hexapoda</taxon>
        <taxon>Insecta</taxon>
        <taxon>Pterygota</taxon>
        <taxon>Neoptera</taxon>
        <taxon>Endopterygota</taxon>
        <taxon>Lepidoptera</taxon>
        <taxon>Glossata</taxon>
        <taxon>Ditrysia</taxon>
        <taxon>Papilionoidea</taxon>
        <taxon>Pieridae</taxon>
        <taxon>Dismorphiinae</taxon>
        <taxon>Leptidea</taxon>
    </lineage>
</organism>
<dbReference type="GO" id="GO:0050839">
    <property type="term" value="F:cell adhesion molecule binding"/>
    <property type="evidence" value="ECO:0007669"/>
    <property type="project" value="TreeGrafter"/>
</dbReference>